<dbReference type="InterPro" id="IPR003425">
    <property type="entry name" value="CCB3/YggT"/>
</dbReference>
<dbReference type="GO" id="GO:0016020">
    <property type="term" value="C:membrane"/>
    <property type="evidence" value="ECO:0007669"/>
    <property type="project" value="InterPro"/>
</dbReference>
<keyword evidence="4" id="KW-1185">Reference proteome</keyword>
<evidence type="ECO:0000256" key="2">
    <source>
        <dbReference type="SAM" id="Phobius"/>
    </source>
</evidence>
<keyword evidence="2" id="KW-0812">Transmembrane</keyword>
<proteinExistence type="inferred from homology"/>
<sequence>MVLIDLLELYKWLIIIGALLSWLPGVANSALGRGLLRVTQPVFNFFDRIIPPIFGISLSPVWAFIVIDLLEYGIGAIF</sequence>
<evidence type="ECO:0000313" key="3">
    <source>
        <dbReference type="EMBL" id="NVY95681.1"/>
    </source>
</evidence>
<keyword evidence="2" id="KW-1133">Transmembrane helix</keyword>
<dbReference type="Pfam" id="PF02325">
    <property type="entry name" value="CCB3_YggT"/>
    <property type="match status" value="1"/>
</dbReference>
<name>A0A850R0Y3_9LACO</name>
<dbReference type="AlphaFoldDB" id="A0A850R0Y3"/>
<feature type="transmembrane region" description="Helical" evidence="2">
    <location>
        <begin position="12"/>
        <end position="29"/>
    </location>
</feature>
<dbReference type="PANTHER" id="PTHR33219:SF14">
    <property type="entry name" value="PROTEIN COFACTOR ASSEMBLY OF COMPLEX C SUBUNIT B CCB3, CHLOROPLASTIC-RELATED"/>
    <property type="match status" value="1"/>
</dbReference>
<dbReference type="Proteomes" id="UP000563523">
    <property type="component" value="Unassembled WGS sequence"/>
</dbReference>
<organism evidence="3 4">
    <name type="scientific">Bombilactobacillus apium</name>
    <dbReference type="NCBI Taxonomy" id="2675299"/>
    <lineage>
        <taxon>Bacteria</taxon>
        <taxon>Bacillati</taxon>
        <taxon>Bacillota</taxon>
        <taxon>Bacilli</taxon>
        <taxon>Lactobacillales</taxon>
        <taxon>Lactobacillaceae</taxon>
        <taxon>Bombilactobacillus</taxon>
    </lineage>
</organism>
<evidence type="ECO:0000256" key="1">
    <source>
        <dbReference type="ARBA" id="ARBA00010894"/>
    </source>
</evidence>
<evidence type="ECO:0000313" key="4">
    <source>
        <dbReference type="Proteomes" id="UP000563523"/>
    </source>
</evidence>
<comment type="caution">
    <text evidence="3">The sequence shown here is derived from an EMBL/GenBank/DDBJ whole genome shotgun (WGS) entry which is preliminary data.</text>
</comment>
<keyword evidence="2" id="KW-0472">Membrane</keyword>
<dbReference type="PANTHER" id="PTHR33219">
    <property type="entry name" value="YLMG HOMOLOG PROTEIN 2, CHLOROPLASTIC"/>
    <property type="match status" value="1"/>
</dbReference>
<reference evidence="3 4" key="1">
    <citation type="submission" date="2020-06" db="EMBL/GenBank/DDBJ databases">
        <authorList>
            <person name="Kang J."/>
        </authorList>
    </citation>
    <scope>NUCLEOTIDE SEQUENCE [LARGE SCALE GENOMIC DNA]</scope>
    <source>
        <strain evidence="3 4">DCY120</strain>
    </source>
</reference>
<feature type="transmembrane region" description="Helical" evidence="2">
    <location>
        <begin position="49"/>
        <end position="70"/>
    </location>
</feature>
<comment type="similarity">
    <text evidence="1">Belongs to the YggT family.</text>
</comment>
<protein>
    <submittedName>
        <fullName evidence="3">YggT family protein</fullName>
    </submittedName>
</protein>
<accession>A0A850R0Y3</accession>
<dbReference type="EMBL" id="JABZEC010000001">
    <property type="protein sequence ID" value="NVY95681.1"/>
    <property type="molecule type" value="Genomic_DNA"/>
</dbReference>
<gene>
    <name evidence="3" type="ORF">HU830_00460</name>
</gene>